<dbReference type="Proteomes" id="UP000092582">
    <property type="component" value="Chromosome 1"/>
</dbReference>
<dbReference type="Gene3D" id="1.10.260.40">
    <property type="entry name" value="lambda repressor-like DNA-binding domains"/>
    <property type="match status" value="1"/>
</dbReference>
<proteinExistence type="predicted"/>
<dbReference type="InterPro" id="IPR001387">
    <property type="entry name" value="Cro/C1-type_HTH"/>
</dbReference>
<sequence>MQRVGPISFRQGRAAAYAGEMSRTMRLKPNELVTAWPDGPASDPIGEVARVFAANLRRSIGERSIRSAAEACGMNHATLIGILEGRAWPDMETIAKLERGLDVALWPGHGTLS</sequence>
<feature type="domain" description="HTH cro/C1-type" evidence="1">
    <location>
        <begin position="64"/>
        <end position="104"/>
    </location>
</feature>
<dbReference type="SUPFAM" id="SSF47413">
    <property type="entry name" value="lambda repressor-like DNA-binding domains"/>
    <property type="match status" value="1"/>
</dbReference>
<evidence type="ECO:0000313" key="3">
    <source>
        <dbReference type="Proteomes" id="UP000092582"/>
    </source>
</evidence>
<dbReference type="AlphaFoldDB" id="A0A1B1BFI7"/>
<organism evidence="2 3">
    <name type="scientific">Cryobacterium arcticum</name>
    <dbReference type="NCBI Taxonomy" id="670052"/>
    <lineage>
        <taxon>Bacteria</taxon>
        <taxon>Bacillati</taxon>
        <taxon>Actinomycetota</taxon>
        <taxon>Actinomycetes</taxon>
        <taxon>Micrococcales</taxon>
        <taxon>Microbacteriaceae</taxon>
        <taxon>Cryobacterium</taxon>
    </lineage>
</organism>
<dbReference type="KEGG" id="cart:PA27867_0369"/>
<name>A0A1B1BFI7_9MICO</name>
<dbReference type="GO" id="GO:0003677">
    <property type="term" value="F:DNA binding"/>
    <property type="evidence" value="ECO:0007669"/>
    <property type="project" value="InterPro"/>
</dbReference>
<evidence type="ECO:0000313" key="2">
    <source>
        <dbReference type="EMBL" id="ANP71342.1"/>
    </source>
</evidence>
<accession>A0A1B1BFI7</accession>
<keyword evidence="3" id="KW-1185">Reference proteome</keyword>
<dbReference type="STRING" id="670052.PA27867_0369"/>
<gene>
    <name evidence="2" type="ORF">PA27867_0369</name>
</gene>
<dbReference type="InterPro" id="IPR010982">
    <property type="entry name" value="Lambda_DNA-bd_dom_sf"/>
</dbReference>
<reference evidence="2 3" key="1">
    <citation type="submission" date="2016-06" db="EMBL/GenBank/DDBJ databases">
        <title>Genome sequencing of Cryobacterium arcticum PAMC 27867.</title>
        <authorList>
            <person name="Lee J."/>
            <person name="Kim O.-S."/>
        </authorList>
    </citation>
    <scope>NUCLEOTIDE SEQUENCE [LARGE SCALE GENOMIC DNA]</scope>
    <source>
        <strain evidence="2 3">PAMC 27867</strain>
    </source>
</reference>
<evidence type="ECO:0000259" key="1">
    <source>
        <dbReference type="Pfam" id="PF01381"/>
    </source>
</evidence>
<dbReference type="EMBL" id="CP016282">
    <property type="protein sequence ID" value="ANP71342.1"/>
    <property type="molecule type" value="Genomic_DNA"/>
</dbReference>
<protein>
    <recommendedName>
        <fullName evidence="1">HTH cro/C1-type domain-containing protein</fullName>
    </recommendedName>
</protein>
<dbReference type="Pfam" id="PF01381">
    <property type="entry name" value="HTH_3"/>
    <property type="match status" value="1"/>
</dbReference>